<dbReference type="EMBL" id="JAPQKO010000001">
    <property type="protein sequence ID" value="KAJ5184191.1"/>
    <property type="molecule type" value="Genomic_DNA"/>
</dbReference>
<comment type="caution">
    <text evidence="1">The sequence shown here is derived from an EMBL/GenBank/DDBJ whole genome shotgun (WGS) entry which is preliminary data.</text>
</comment>
<reference evidence="1" key="2">
    <citation type="journal article" date="2023" name="IMA Fungus">
        <title>Comparative genomic study of the Penicillium genus elucidates a diverse pangenome and 15 lateral gene transfer events.</title>
        <authorList>
            <person name="Petersen C."/>
            <person name="Sorensen T."/>
            <person name="Nielsen M.R."/>
            <person name="Sondergaard T.E."/>
            <person name="Sorensen J.L."/>
            <person name="Fitzpatrick D.A."/>
            <person name="Frisvad J.C."/>
            <person name="Nielsen K.L."/>
        </authorList>
    </citation>
    <scope>NUCLEOTIDE SEQUENCE</scope>
    <source>
        <strain evidence="1">IBT 21917</strain>
    </source>
</reference>
<protein>
    <submittedName>
        <fullName evidence="1">Uncharacterized protein</fullName>
    </submittedName>
</protein>
<name>A0A9W9IVE0_9EURO</name>
<reference evidence="1" key="1">
    <citation type="submission" date="2022-11" db="EMBL/GenBank/DDBJ databases">
        <authorList>
            <person name="Petersen C."/>
        </authorList>
    </citation>
    <scope>NUCLEOTIDE SEQUENCE</scope>
    <source>
        <strain evidence="1">IBT 21917</strain>
    </source>
</reference>
<dbReference type="AlphaFoldDB" id="A0A9W9IVE0"/>
<sequence>MTRIIWSEEETALLIVFSMWGFRQETIAEILTNRTPELHGLLPSSPIYTRTTSAVRNKVNDVRAHNPKLWNKDEGWNQIAVAEHLYNSIVDHDHVTRLLNLTVADIERIIRIPRQSFLSET</sequence>
<gene>
    <name evidence="1" type="ORF">N7492_001807</name>
</gene>
<dbReference type="OrthoDB" id="4509852at2759"/>
<evidence type="ECO:0000313" key="2">
    <source>
        <dbReference type="Proteomes" id="UP001146351"/>
    </source>
</evidence>
<dbReference type="Proteomes" id="UP001146351">
    <property type="component" value="Unassembled WGS sequence"/>
</dbReference>
<keyword evidence="2" id="KW-1185">Reference proteome</keyword>
<proteinExistence type="predicted"/>
<organism evidence="1 2">
    <name type="scientific">Penicillium capsulatum</name>
    <dbReference type="NCBI Taxonomy" id="69766"/>
    <lineage>
        <taxon>Eukaryota</taxon>
        <taxon>Fungi</taxon>
        <taxon>Dikarya</taxon>
        <taxon>Ascomycota</taxon>
        <taxon>Pezizomycotina</taxon>
        <taxon>Eurotiomycetes</taxon>
        <taxon>Eurotiomycetidae</taxon>
        <taxon>Eurotiales</taxon>
        <taxon>Aspergillaceae</taxon>
        <taxon>Penicillium</taxon>
    </lineage>
</organism>
<accession>A0A9W9IVE0</accession>
<evidence type="ECO:0000313" key="1">
    <source>
        <dbReference type="EMBL" id="KAJ5184191.1"/>
    </source>
</evidence>